<keyword evidence="6" id="KW-0813">Transport</keyword>
<accession>A0A3G6JDI8</accession>
<evidence type="ECO:0000313" key="9">
    <source>
        <dbReference type="Proteomes" id="UP000269019"/>
    </source>
</evidence>
<dbReference type="PANTHER" id="PTHR43229:SF2">
    <property type="entry name" value="NODULATION PROTEIN J"/>
    <property type="match status" value="1"/>
</dbReference>
<evidence type="ECO:0000256" key="6">
    <source>
        <dbReference type="RuleBase" id="RU361157"/>
    </source>
</evidence>
<keyword evidence="9" id="KW-1185">Reference proteome</keyword>
<dbReference type="PANTHER" id="PTHR43229">
    <property type="entry name" value="NODULATION PROTEIN J"/>
    <property type="match status" value="1"/>
</dbReference>
<dbReference type="EMBL" id="CP033896">
    <property type="protein sequence ID" value="AZA14214.1"/>
    <property type="molecule type" value="Genomic_DNA"/>
</dbReference>
<feature type="transmembrane region" description="Helical" evidence="6">
    <location>
        <begin position="100"/>
        <end position="125"/>
    </location>
</feature>
<reference evidence="8 9" key="1">
    <citation type="submission" date="2018-11" db="EMBL/GenBank/DDBJ databases">
        <authorList>
            <person name="Kleinhagauer T."/>
            <person name="Glaeser S.P."/>
            <person name="Spergser J."/>
            <person name="Ruckert C."/>
            <person name="Kaempfer P."/>
            <person name="Busse H.-J."/>
        </authorList>
    </citation>
    <scope>NUCLEOTIDE SEQUENCE [LARGE SCALE GENOMIC DNA]</scope>
    <source>
        <strain evidence="8 9">200CH</strain>
    </source>
</reference>
<dbReference type="Pfam" id="PF01061">
    <property type="entry name" value="ABC2_membrane"/>
    <property type="match status" value="1"/>
</dbReference>
<dbReference type="InterPro" id="IPR047817">
    <property type="entry name" value="ABC2_TM_bact-type"/>
</dbReference>
<keyword evidence="4 6" id="KW-0472">Membrane</keyword>
<name>A0A3G6JDI8_9CORY</name>
<feature type="domain" description="ABC transmembrane type-2" evidence="7">
    <location>
        <begin position="23"/>
        <end position="256"/>
    </location>
</feature>
<dbReference type="OrthoDB" id="9255971at2"/>
<evidence type="ECO:0000256" key="5">
    <source>
        <dbReference type="ARBA" id="ARBA00023251"/>
    </source>
</evidence>
<dbReference type="PIRSF" id="PIRSF006648">
    <property type="entry name" value="DrrB"/>
    <property type="match status" value="1"/>
</dbReference>
<feature type="transmembrane region" description="Helical" evidence="6">
    <location>
        <begin position="137"/>
        <end position="160"/>
    </location>
</feature>
<dbReference type="InterPro" id="IPR000412">
    <property type="entry name" value="ABC_2_transport"/>
</dbReference>
<evidence type="ECO:0000256" key="2">
    <source>
        <dbReference type="ARBA" id="ARBA00022692"/>
    </source>
</evidence>
<keyword evidence="2 6" id="KW-0812">Transmembrane</keyword>
<keyword evidence="6" id="KW-1003">Cell membrane</keyword>
<feature type="transmembrane region" description="Helical" evidence="6">
    <location>
        <begin position="234"/>
        <end position="253"/>
    </location>
</feature>
<dbReference type="RefSeq" id="WP_123929287.1">
    <property type="nucleotide sequence ID" value="NZ_CP033896.1"/>
</dbReference>
<evidence type="ECO:0000256" key="3">
    <source>
        <dbReference type="ARBA" id="ARBA00022989"/>
    </source>
</evidence>
<evidence type="ECO:0000313" key="8">
    <source>
        <dbReference type="EMBL" id="AZA14214.1"/>
    </source>
</evidence>
<organism evidence="8 9">
    <name type="scientific">Corynebacterium choanae</name>
    <dbReference type="NCBI Taxonomy" id="1862358"/>
    <lineage>
        <taxon>Bacteria</taxon>
        <taxon>Bacillati</taxon>
        <taxon>Actinomycetota</taxon>
        <taxon>Actinomycetes</taxon>
        <taxon>Mycobacteriales</taxon>
        <taxon>Corynebacteriaceae</taxon>
        <taxon>Corynebacterium</taxon>
    </lineage>
</organism>
<dbReference type="GO" id="GO:0140359">
    <property type="term" value="F:ABC-type transporter activity"/>
    <property type="evidence" value="ECO:0007669"/>
    <property type="project" value="InterPro"/>
</dbReference>
<proteinExistence type="inferred from homology"/>
<protein>
    <recommendedName>
        <fullName evidence="6">Transport permease protein</fullName>
    </recommendedName>
</protein>
<dbReference type="GO" id="GO:0043190">
    <property type="term" value="C:ATP-binding cassette (ABC) transporter complex"/>
    <property type="evidence" value="ECO:0007669"/>
    <property type="project" value="InterPro"/>
</dbReference>
<gene>
    <name evidence="8" type="primary">drrB</name>
    <name evidence="8" type="ORF">CCHOA_09155</name>
</gene>
<evidence type="ECO:0000256" key="4">
    <source>
        <dbReference type="ARBA" id="ARBA00023136"/>
    </source>
</evidence>
<dbReference type="Proteomes" id="UP000269019">
    <property type="component" value="Chromosome"/>
</dbReference>
<dbReference type="GO" id="GO:0046677">
    <property type="term" value="P:response to antibiotic"/>
    <property type="evidence" value="ECO:0007669"/>
    <property type="project" value="UniProtKB-KW"/>
</dbReference>
<dbReference type="PROSITE" id="PS51012">
    <property type="entry name" value="ABC_TM2"/>
    <property type="match status" value="1"/>
</dbReference>
<evidence type="ECO:0000259" key="7">
    <source>
        <dbReference type="PROSITE" id="PS51012"/>
    </source>
</evidence>
<dbReference type="AlphaFoldDB" id="A0A3G6JDI8"/>
<dbReference type="InterPro" id="IPR013525">
    <property type="entry name" value="ABC2_TM"/>
</dbReference>
<sequence length="260" mass="28290">MTWFIDFYAVLVRNLQRLKRTPEVVIFGLIQPIMFVLLFSQVFGGAIALPGASYIDYMLPGILAQSTIFGASVSGMMIAQDKKDGIMDRFRILPISRSAIIFARATADGLINVMSAAVMVLTGLALGWRAHTSLWEFLAGFGLLALFGWAFSFLLIFLGFAVKTPEALNSASFIVMFPATFLSNGFVPTQTMPKFLSTIATWNPVSAIVQAVRNLFGGNGDLPVPDVWAMQHPVLFVLIASTICVAIFAPLSVSRVSTHT</sequence>
<evidence type="ECO:0000256" key="1">
    <source>
        <dbReference type="ARBA" id="ARBA00004141"/>
    </source>
</evidence>
<dbReference type="InterPro" id="IPR051784">
    <property type="entry name" value="Nod_factor_ABC_transporter"/>
</dbReference>
<keyword evidence="3 6" id="KW-1133">Transmembrane helix</keyword>
<feature type="transmembrane region" description="Helical" evidence="6">
    <location>
        <begin position="167"/>
        <end position="187"/>
    </location>
</feature>
<comment type="similarity">
    <text evidence="6">Belongs to the ABC-2 integral membrane protein family.</text>
</comment>
<feature type="transmembrane region" description="Helical" evidence="6">
    <location>
        <begin position="24"/>
        <end position="51"/>
    </location>
</feature>
<dbReference type="KEGG" id="ccho:CCHOA_09155"/>
<feature type="transmembrane region" description="Helical" evidence="6">
    <location>
        <begin position="57"/>
        <end position="79"/>
    </location>
</feature>
<keyword evidence="5" id="KW-0046">Antibiotic resistance</keyword>
<comment type="subcellular location">
    <subcellularLocation>
        <location evidence="6">Cell membrane</location>
        <topology evidence="6">Multi-pass membrane protein</topology>
    </subcellularLocation>
    <subcellularLocation>
        <location evidence="1">Membrane</location>
        <topology evidence="1">Multi-pass membrane protein</topology>
    </subcellularLocation>
</comment>